<accession>A0A6A4H322</accession>
<proteinExistence type="predicted"/>
<feature type="region of interest" description="Disordered" evidence="1">
    <location>
        <begin position="42"/>
        <end position="71"/>
    </location>
</feature>
<evidence type="ECO:0000256" key="1">
    <source>
        <dbReference type="SAM" id="MobiDB-lite"/>
    </source>
</evidence>
<reference evidence="2" key="1">
    <citation type="journal article" date="2019" name="Environ. Microbiol.">
        <title>Fungal ecological strategies reflected in gene transcription - a case study of two litter decomposers.</title>
        <authorList>
            <person name="Barbi F."/>
            <person name="Kohler A."/>
            <person name="Barry K."/>
            <person name="Baskaran P."/>
            <person name="Daum C."/>
            <person name="Fauchery L."/>
            <person name="Ihrmark K."/>
            <person name="Kuo A."/>
            <person name="LaButti K."/>
            <person name="Lipzen A."/>
            <person name="Morin E."/>
            <person name="Grigoriev I.V."/>
            <person name="Henrissat B."/>
            <person name="Lindahl B."/>
            <person name="Martin F."/>
        </authorList>
    </citation>
    <scope>NUCLEOTIDE SEQUENCE</scope>
    <source>
        <strain evidence="2">JB14</strain>
    </source>
</reference>
<dbReference type="OrthoDB" id="2916406at2759"/>
<dbReference type="Proteomes" id="UP000799118">
    <property type="component" value="Unassembled WGS sequence"/>
</dbReference>
<name>A0A6A4H322_9AGAR</name>
<sequence length="241" mass="27794">MQHSLTKPYALQIENELPVLRNHQQHWGADVLLREQLKNKKDTLTKADKREAGSEKQGEYSRKKGAKQCHEPAAPYLKISTSNVYTSPKIATESTHALTKHDVPRLPLVESSFVGWPTLQPYVHDCNIMLGVDRFRVFFQRHQYLPWNPVLKVHGDLVVMRVGKKNVQNIVNPHPGDKKRAERIARRVTRTPRMSRHPRHPKETPQILCILRIEKYLWGVPEYSWGVPKYPWGALGCPGNP</sequence>
<dbReference type="EMBL" id="ML769595">
    <property type="protein sequence ID" value="KAE9392471.1"/>
    <property type="molecule type" value="Genomic_DNA"/>
</dbReference>
<dbReference type="AlphaFoldDB" id="A0A6A4H322"/>
<feature type="compositionally biased region" description="Basic and acidic residues" evidence="1">
    <location>
        <begin position="42"/>
        <end position="62"/>
    </location>
</feature>
<evidence type="ECO:0000313" key="3">
    <source>
        <dbReference type="Proteomes" id="UP000799118"/>
    </source>
</evidence>
<organism evidence="2 3">
    <name type="scientific">Gymnopus androsaceus JB14</name>
    <dbReference type="NCBI Taxonomy" id="1447944"/>
    <lineage>
        <taxon>Eukaryota</taxon>
        <taxon>Fungi</taxon>
        <taxon>Dikarya</taxon>
        <taxon>Basidiomycota</taxon>
        <taxon>Agaricomycotina</taxon>
        <taxon>Agaricomycetes</taxon>
        <taxon>Agaricomycetidae</taxon>
        <taxon>Agaricales</taxon>
        <taxon>Marasmiineae</taxon>
        <taxon>Omphalotaceae</taxon>
        <taxon>Gymnopus</taxon>
    </lineage>
</organism>
<gene>
    <name evidence="2" type="ORF">BT96DRAFT_944636</name>
</gene>
<evidence type="ECO:0000313" key="2">
    <source>
        <dbReference type="EMBL" id="KAE9392471.1"/>
    </source>
</evidence>
<protein>
    <submittedName>
        <fullName evidence="2">Uncharacterized protein</fullName>
    </submittedName>
</protein>
<keyword evidence="3" id="KW-1185">Reference proteome</keyword>